<name>D6SKL6_9BACT</name>
<keyword evidence="3" id="KW-1185">Reference proteome</keyword>
<evidence type="ECO:0000256" key="1">
    <source>
        <dbReference type="SAM" id="Phobius"/>
    </source>
</evidence>
<sequence>MNNKETIKAPANANAPAGAKRKWARILVTSSLLLILGIGVAYLHSLPVVQEVKQAFRESGIDVSAFTYSDVEEYRDVKSGLRADPVR</sequence>
<keyword evidence="1" id="KW-1133">Transmembrane helix</keyword>
<accession>D6SKL6</accession>
<keyword evidence="1" id="KW-0472">Membrane</keyword>
<reference evidence="2" key="1">
    <citation type="submission" date="2010-05" db="EMBL/GenBank/DDBJ databases">
        <title>The draft genome of Desulfonatronospira thiodismutans ASO3-1.</title>
        <authorList>
            <consortium name="US DOE Joint Genome Institute (JGI-PGF)"/>
            <person name="Lucas S."/>
            <person name="Copeland A."/>
            <person name="Lapidus A."/>
            <person name="Cheng J.-F."/>
            <person name="Bruce D."/>
            <person name="Goodwin L."/>
            <person name="Pitluck S."/>
            <person name="Chertkov O."/>
            <person name="Brettin T."/>
            <person name="Detter J.C."/>
            <person name="Han C."/>
            <person name="Land M.L."/>
            <person name="Hauser L."/>
            <person name="Kyrpides N."/>
            <person name="Mikhailova N."/>
            <person name="Muyzer G."/>
            <person name="Woyke T."/>
        </authorList>
    </citation>
    <scope>NUCLEOTIDE SEQUENCE [LARGE SCALE GENOMIC DNA]</scope>
    <source>
        <strain evidence="2">ASO3-1</strain>
    </source>
</reference>
<proteinExistence type="predicted"/>
<evidence type="ECO:0000313" key="3">
    <source>
        <dbReference type="Proteomes" id="UP000005496"/>
    </source>
</evidence>
<dbReference type="RefSeq" id="WP_008868361.1">
    <property type="nucleotide sequence ID" value="NZ_ACJN02000001.1"/>
</dbReference>
<organism evidence="2 3">
    <name type="scientific">Desulfonatronospira thiodismutans ASO3-1</name>
    <dbReference type="NCBI Taxonomy" id="555779"/>
    <lineage>
        <taxon>Bacteria</taxon>
        <taxon>Pseudomonadati</taxon>
        <taxon>Thermodesulfobacteriota</taxon>
        <taxon>Desulfovibrionia</taxon>
        <taxon>Desulfovibrionales</taxon>
        <taxon>Desulfonatronovibrionaceae</taxon>
        <taxon>Desulfonatronospira</taxon>
    </lineage>
</organism>
<feature type="transmembrane region" description="Helical" evidence="1">
    <location>
        <begin position="23"/>
        <end position="43"/>
    </location>
</feature>
<dbReference type="Proteomes" id="UP000005496">
    <property type="component" value="Unassembled WGS sequence"/>
</dbReference>
<dbReference type="EMBL" id="ACJN02000001">
    <property type="protein sequence ID" value="EFI35227.1"/>
    <property type="molecule type" value="Genomic_DNA"/>
</dbReference>
<comment type="caution">
    <text evidence="2">The sequence shown here is derived from an EMBL/GenBank/DDBJ whole genome shotgun (WGS) entry which is preliminary data.</text>
</comment>
<evidence type="ECO:0000313" key="2">
    <source>
        <dbReference type="EMBL" id="EFI35227.1"/>
    </source>
</evidence>
<dbReference type="AlphaFoldDB" id="D6SKL6"/>
<keyword evidence="1" id="KW-0812">Transmembrane</keyword>
<protein>
    <submittedName>
        <fullName evidence="2">Uncharacterized protein</fullName>
    </submittedName>
</protein>
<gene>
    <name evidence="2" type="ORF">Dthio_PD2636</name>
</gene>